<keyword evidence="2 5" id="KW-0689">Ribosomal protein</keyword>
<dbReference type="AlphaFoldDB" id="A0A4D6WUS0"/>
<proteinExistence type="inferred from homology"/>
<evidence type="ECO:0000256" key="2">
    <source>
        <dbReference type="ARBA" id="ARBA00022980"/>
    </source>
</evidence>
<keyword evidence="3" id="KW-0687">Ribonucleoprotein</keyword>
<sequence>MNNQIKIFKELTIDEIEKKVIEIKKELIFLQIKQKTKQKIKTHLIKEKKNQIAQLLTLKTQYNSRNKNI</sequence>
<accession>A0A4D6WUS0</accession>
<gene>
    <name evidence="5" type="primary">rpl29</name>
</gene>
<reference evidence="5" key="2">
    <citation type="submission" date="2019-04" db="EMBL/GenBank/DDBJ databases">
        <authorList>
            <person name="Pasella M."/>
        </authorList>
    </citation>
    <scope>NUCLEOTIDE SEQUENCE</scope>
    <source>
        <strain evidence="5">TZ0704</strain>
    </source>
</reference>
<dbReference type="Pfam" id="PF00831">
    <property type="entry name" value="Ribosomal_L29"/>
    <property type="match status" value="1"/>
</dbReference>
<geneLocation type="plastid" evidence="5"/>
<dbReference type="GO" id="GO:1990904">
    <property type="term" value="C:ribonucleoprotein complex"/>
    <property type="evidence" value="ECO:0007669"/>
    <property type="project" value="UniProtKB-KW"/>
</dbReference>
<dbReference type="Gene3D" id="1.10.287.310">
    <property type="match status" value="1"/>
</dbReference>
<protein>
    <submittedName>
        <fullName evidence="5">Ribosomal protein L29</fullName>
    </submittedName>
</protein>
<reference evidence="5" key="1">
    <citation type="journal article" date="2019" name="Mol. Phylogenet. Evol.">
        <title>Morphological evolution and classification of the red algal order Ceramiales inferred using plastid phylogenomics.</title>
        <authorList>
            <person name="Diaz-Tapia P."/>
            <person name="Pasella M.M."/>
            <person name="Verbruggen H."/>
            <person name="Maggs C.A."/>
        </authorList>
    </citation>
    <scope>NUCLEOTIDE SEQUENCE</scope>
    <source>
        <strain evidence="5">TZ0704</strain>
    </source>
</reference>
<evidence type="ECO:0000256" key="1">
    <source>
        <dbReference type="ARBA" id="ARBA00009254"/>
    </source>
</evidence>
<dbReference type="GO" id="GO:0006412">
    <property type="term" value="P:translation"/>
    <property type="evidence" value="ECO:0007669"/>
    <property type="project" value="InterPro"/>
</dbReference>
<dbReference type="InterPro" id="IPR036049">
    <property type="entry name" value="Ribosomal_uL29_sf"/>
</dbReference>
<name>A0A4D6WUS0_9FLOR</name>
<dbReference type="InterPro" id="IPR001854">
    <property type="entry name" value="Ribosomal_uL29"/>
</dbReference>
<evidence type="ECO:0000313" key="5">
    <source>
        <dbReference type="EMBL" id="QCI06451.1"/>
    </source>
</evidence>
<keyword evidence="5" id="KW-0934">Plastid</keyword>
<keyword evidence="4" id="KW-0175">Coiled coil</keyword>
<dbReference type="EMBL" id="MK814652">
    <property type="protein sequence ID" value="QCI06451.1"/>
    <property type="molecule type" value="Genomic_DNA"/>
</dbReference>
<evidence type="ECO:0000256" key="3">
    <source>
        <dbReference type="ARBA" id="ARBA00023274"/>
    </source>
</evidence>
<dbReference type="NCBIfam" id="TIGR00012">
    <property type="entry name" value="L29"/>
    <property type="match status" value="1"/>
</dbReference>
<dbReference type="HAMAP" id="MF_00374">
    <property type="entry name" value="Ribosomal_uL29"/>
    <property type="match status" value="1"/>
</dbReference>
<comment type="similarity">
    <text evidence="1">Belongs to the universal ribosomal protein uL29 family.</text>
</comment>
<organism evidence="5">
    <name type="scientific">Dictyurus purpurascens</name>
    <dbReference type="NCBI Taxonomy" id="189649"/>
    <lineage>
        <taxon>Eukaryota</taxon>
        <taxon>Rhodophyta</taxon>
        <taxon>Florideophyceae</taxon>
        <taxon>Rhodymeniophycidae</taxon>
        <taxon>Ceramiales</taxon>
        <taxon>Dasyaceae</taxon>
        <taxon>Dictyurus</taxon>
    </lineage>
</organism>
<dbReference type="GO" id="GO:0005840">
    <property type="term" value="C:ribosome"/>
    <property type="evidence" value="ECO:0007669"/>
    <property type="project" value="UniProtKB-KW"/>
</dbReference>
<feature type="coiled-coil region" evidence="4">
    <location>
        <begin position="13"/>
        <end position="65"/>
    </location>
</feature>
<evidence type="ECO:0000256" key="4">
    <source>
        <dbReference type="SAM" id="Coils"/>
    </source>
</evidence>
<dbReference type="GO" id="GO:0003735">
    <property type="term" value="F:structural constituent of ribosome"/>
    <property type="evidence" value="ECO:0007669"/>
    <property type="project" value="InterPro"/>
</dbReference>
<dbReference type="SUPFAM" id="SSF46561">
    <property type="entry name" value="Ribosomal protein L29 (L29p)"/>
    <property type="match status" value="1"/>
</dbReference>